<accession>A0A543KBV0</accession>
<evidence type="ECO:0000313" key="2">
    <source>
        <dbReference type="EMBL" id="TQM92537.1"/>
    </source>
</evidence>
<name>A0A543KBV0_9RHOB</name>
<dbReference type="InterPro" id="IPR036844">
    <property type="entry name" value="Hint_dom_sf"/>
</dbReference>
<dbReference type="SUPFAM" id="SSF51294">
    <property type="entry name" value="Hedgehog/intein (Hint) domain"/>
    <property type="match status" value="1"/>
</dbReference>
<evidence type="ECO:0000259" key="1">
    <source>
        <dbReference type="Pfam" id="PF13403"/>
    </source>
</evidence>
<dbReference type="Pfam" id="PF13403">
    <property type="entry name" value="Hint_2"/>
    <property type="match status" value="1"/>
</dbReference>
<evidence type="ECO:0000313" key="3">
    <source>
        <dbReference type="Proteomes" id="UP000320582"/>
    </source>
</evidence>
<reference evidence="2 3" key="1">
    <citation type="submission" date="2019-06" db="EMBL/GenBank/DDBJ databases">
        <title>Genomic Encyclopedia of Archaeal and Bacterial Type Strains, Phase II (KMG-II): from individual species to whole genera.</title>
        <authorList>
            <person name="Goeker M."/>
        </authorList>
    </citation>
    <scope>NUCLEOTIDE SEQUENCE [LARGE SCALE GENOMIC DNA]</scope>
    <source>
        <strain evidence="2 3">DSM 18423</strain>
    </source>
</reference>
<protein>
    <submittedName>
        <fullName evidence="2">Hint domain-containing protein</fullName>
    </submittedName>
</protein>
<dbReference type="AlphaFoldDB" id="A0A543KBV0"/>
<dbReference type="OrthoDB" id="6305173at2"/>
<proteinExistence type="predicted"/>
<dbReference type="RefSeq" id="WP_142080226.1">
    <property type="nucleotide sequence ID" value="NZ_VFPT01000001.1"/>
</dbReference>
<gene>
    <name evidence="2" type="ORF">BD293_1146</name>
</gene>
<organism evidence="2 3">
    <name type="scientific">Roseinatronobacter monicus</name>
    <dbReference type="NCBI Taxonomy" id="393481"/>
    <lineage>
        <taxon>Bacteria</taxon>
        <taxon>Pseudomonadati</taxon>
        <taxon>Pseudomonadota</taxon>
        <taxon>Alphaproteobacteria</taxon>
        <taxon>Rhodobacterales</taxon>
        <taxon>Paracoccaceae</taxon>
        <taxon>Roseinatronobacter</taxon>
    </lineage>
</organism>
<dbReference type="InterPro" id="IPR028992">
    <property type="entry name" value="Hedgehog/Intein_dom"/>
</dbReference>
<keyword evidence="3" id="KW-1185">Reference proteome</keyword>
<sequence>MAYFYECEVFDAESLRVTWGINEGDCLGMPANACLGDIYMLPAQAAPLHLRLKIDEQITVAPSEGSIAAGLQPESDVTTCGEMRLMSSDGELVTALVLECCNTILVLPLNPMRPSTGYALIALEETASALRMSELVQGCFSTGARVTMEDGSLCAVEALQAGMEIRTRDHGPQSLRWIGQATMRAHGPFAPVTFAPGTLGNLGALTLGPLQRIFLYKRGEDRLGSRPEVLIQAQSLVDGRRVLQREGGFVTYYHLAFDDHQIIYVEGIPVESMLVSRATVTRLPEALALDLSQRFPHLNQHAHFAQDMPSGRVTPNVRDALLRQKEK</sequence>
<feature type="domain" description="Hedgehog/Intein (Hint)" evidence="1">
    <location>
        <begin position="139"/>
        <end position="274"/>
    </location>
</feature>
<dbReference type="Proteomes" id="UP000320582">
    <property type="component" value="Unassembled WGS sequence"/>
</dbReference>
<comment type="caution">
    <text evidence="2">The sequence shown here is derived from an EMBL/GenBank/DDBJ whole genome shotgun (WGS) entry which is preliminary data.</text>
</comment>
<dbReference type="EMBL" id="VFPT01000001">
    <property type="protein sequence ID" value="TQM92537.1"/>
    <property type="molecule type" value="Genomic_DNA"/>
</dbReference>